<accession>A0A5A7N915</accession>
<keyword evidence="2" id="KW-1185">Reference proteome</keyword>
<gene>
    <name evidence="1" type="ORF">JCM17846_25240</name>
</gene>
<dbReference type="EMBL" id="BKCN01000014">
    <property type="protein sequence ID" value="GER04842.1"/>
    <property type="molecule type" value="Genomic_DNA"/>
</dbReference>
<protein>
    <submittedName>
        <fullName evidence="1">Uncharacterized protein</fullName>
    </submittedName>
</protein>
<name>A0A5A7N915_9PROT</name>
<dbReference type="Proteomes" id="UP000324996">
    <property type="component" value="Unassembled WGS sequence"/>
</dbReference>
<organism evidence="1 2">
    <name type="scientific">Iodidimonas nitroreducens</name>
    <dbReference type="NCBI Taxonomy" id="1236968"/>
    <lineage>
        <taxon>Bacteria</taxon>
        <taxon>Pseudomonadati</taxon>
        <taxon>Pseudomonadota</taxon>
        <taxon>Alphaproteobacteria</taxon>
        <taxon>Iodidimonadales</taxon>
        <taxon>Iodidimonadaceae</taxon>
        <taxon>Iodidimonas</taxon>
    </lineage>
</organism>
<proteinExistence type="predicted"/>
<evidence type="ECO:0000313" key="2">
    <source>
        <dbReference type="Proteomes" id="UP000324996"/>
    </source>
</evidence>
<dbReference type="AlphaFoldDB" id="A0A5A7N915"/>
<reference evidence="1 2" key="1">
    <citation type="submission" date="2019-09" db="EMBL/GenBank/DDBJ databases">
        <title>NBRP : Genome information of microbial organism related human and environment.</title>
        <authorList>
            <person name="Hattori M."/>
            <person name="Oshima K."/>
            <person name="Inaba H."/>
            <person name="Suda W."/>
            <person name="Sakamoto M."/>
            <person name="Iino T."/>
            <person name="Kitahara M."/>
            <person name="Oshida Y."/>
            <person name="Iida T."/>
            <person name="Kudo T."/>
            <person name="Itoh T."/>
            <person name="Ohkuma M."/>
        </authorList>
    </citation>
    <scope>NUCLEOTIDE SEQUENCE [LARGE SCALE GENOMIC DNA]</scope>
    <source>
        <strain evidence="1 2">Q-1</strain>
    </source>
</reference>
<sequence>MHGALLPVEHLTFLNCKLQAMLGKVFLMEQGARIFMFYNLRTKLKKRRFAYQARKILKTKPLKPVKAPLAIVSNLRHDDLLMYLVAIKSLYHRLQKGSITVINDGTLTEDDKALLKAQLGEVNILEGRSIDTGSCPDYIAWRGLKTIIDLSRDHYVIKLDSDVVVLDDLPLVMKCIEDNRSFVLGSFDCEEVWSAAYAADHAQGYQSDHTQILAERSLAHLPIRISFAISGDVRVLPECSGDFMIGLMWKDFPAMLNAMWMLVPGANGDQSR</sequence>
<evidence type="ECO:0000313" key="1">
    <source>
        <dbReference type="EMBL" id="GER04842.1"/>
    </source>
</evidence>
<comment type="caution">
    <text evidence="1">The sequence shown here is derived from an EMBL/GenBank/DDBJ whole genome shotgun (WGS) entry which is preliminary data.</text>
</comment>